<evidence type="ECO:0000313" key="4">
    <source>
        <dbReference type="Proteomes" id="UP000199759"/>
    </source>
</evidence>
<feature type="chain" id="PRO_5011787587" evidence="1">
    <location>
        <begin position="24"/>
        <end position="1059"/>
    </location>
</feature>
<dbReference type="RefSeq" id="WP_091771880.1">
    <property type="nucleotide sequence ID" value="NZ_FNHG01000027.1"/>
</dbReference>
<protein>
    <submittedName>
        <fullName evidence="3">Autotransporter beta-domain-containing protein</fullName>
    </submittedName>
</protein>
<reference evidence="3 4" key="1">
    <citation type="submission" date="2016-10" db="EMBL/GenBank/DDBJ databases">
        <authorList>
            <person name="de Groot N.N."/>
        </authorList>
    </citation>
    <scope>NUCLEOTIDE SEQUENCE [LARGE SCALE GENOMIC DNA]</scope>
    <source>
        <strain evidence="3 4">DSM 16077</strain>
    </source>
</reference>
<keyword evidence="4" id="KW-1185">Reference proteome</keyword>
<keyword evidence="1" id="KW-0732">Signal</keyword>
<proteinExistence type="predicted"/>
<dbReference type="SUPFAM" id="SSF103515">
    <property type="entry name" value="Autotransporter"/>
    <property type="match status" value="1"/>
</dbReference>
<dbReference type="STRING" id="144026.SAMN04488568_1273"/>
<accession>A0A1G9WRN5</accession>
<organism evidence="3 4">
    <name type="scientific">Maricaulis salignorans</name>
    <dbReference type="NCBI Taxonomy" id="144026"/>
    <lineage>
        <taxon>Bacteria</taxon>
        <taxon>Pseudomonadati</taxon>
        <taxon>Pseudomonadota</taxon>
        <taxon>Alphaproteobacteria</taxon>
        <taxon>Maricaulales</taxon>
        <taxon>Maricaulaceae</taxon>
        <taxon>Maricaulis</taxon>
    </lineage>
</organism>
<evidence type="ECO:0000259" key="2">
    <source>
        <dbReference type="PROSITE" id="PS51208"/>
    </source>
</evidence>
<dbReference type="Pfam" id="PF03797">
    <property type="entry name" value="Autotransporter"/>
    <property type="match status" value="1"/>
</dbReference>
<evidence type="ECO:0000256" key="1">
    <source>
        <dbReference type="SAM" id="SignalP"/>
    </source>
</evidence>
<sequence length="1059" mass="109271">MRRRFMFASALVSLTVAAPAAFADREVSTAITDPIATSTAGDGGVADNIVITSSGRVTRTTVGTPALTLDSDNDITQDGVVSVTSDDDGAVGVHIIGGNTGNFTSTGQIVVTSETVPTDEDDDGDVDGPGAIGSNRVAVLVDGVAVFTGDILFSNTSQMIVRGNDSAGIRILTGIDGSVDYSGRLTLVGDRSTAIDIQDNISGDLNVGGSITANGAEAAGVSVLGDVGGGITLRGNISTTGYRFLARPSETFLEQLEPDDLLQGGSALVLSGNVAGGLYVGGPTADTPSEPTSGLATRGDAPTMHIFAGASDIVLGEVVIPAIADDPDTADVDESQAAQHLGYSFVIRGQVTASGDLDGVDATTIRVEGGAGTTATLTGGLLNQGIISSFAYGEPGEEAVATTVSFGAGAIIPLLTNLEELRATAVGTGATARVVMLDAGAYLPSLVNEDTIFANGVEGASAVAIRDLSGSLTSVVNSGVISALYGAPTSADEVAHETVALDLSHATTATLVRQYRRDGVDEDVSLAIYGDVLFGSGDDVLQVESGQVTGNISFGDGADQLVITGGSIVSGVLDDSDGDLAISVDDANLILGATTDTGISDARFGDGAVLSFQIDHTLDVAAFVNASGTVTFETGSRITSALTNLIGEGATYVVLTADSLVIEEALDVLQDTTAPYLYEAALNFDPNDSNSLTLTLQRRTAEQLGMNANQAGAYEATYTVWQNDTELGAAIASLTTERDFFQAYDQLLPEYAASAIQFALATNDSAVGALSNRLDAVRRSPDDTGGLWVQEFGYYADRAGTSFGPGYRGHGIGLAVGFDQPFGPFYAAGVNFVGSASEISEVDGFDDPMSAVSGQIGAYAGSKFGETTLDIYGAVGFDSFEHNRRIVIGSYSASPTASWSGYHLAASARVGRDFSAGNYYLRPSASIDYLGLYEGSYTETGGGSGVDLVVSDRESSSFSATALVTLGARYAGSDSWWSPHIQAGFRNEFSGGETETDAHFVDYDETFTLRSQQIPGTGFIFGFGIAAGSGYSVFSFDYDADLREDFIRHTARLVMRMVF</sequence>
<dbReference type="EMBL" id="FNHG01000027">
    <property type="protein sequence ID" value="SDM86786.1"/>
    <property type="molecule type" value="Genomic_DNA"/>
</dbReference>
<dbReference type="AlphaFoldDB" id="A0A1G9WRN5"/>
<feature type="signal peptide" evidence="1">
    <location>
        <begin position="1"/>
        <end position="23"/>
    </location>
</feature>
<feature type="domain" description="Autotransporter" evidence="2">
    <location>
        <begin position="780"/>
        <end position="1059"/>
    </location>
</feature>
<evidence type="ECO:0000313" key="3">
    <source>
        <dbReference type="EMBL" id="SDM86786.1"/>
    </source>
</evidence>
<dbReference type="InterPro" id="IPR036709">
    <property type="entry name" value="Autotransporte_beta_dom_sf"/>
</dbReference>
<dbReference type="InterPro" id="IPR005546">
    <property type="entry name" value="Autotransporte_beta"/>
</dbReference>
<dbReference type="Proteomes" id="UP000199759">
    <property type="component" value="Unassembled WGS sequence"/>
</dbReference>
<dbReference type="SMART" id="SM00869">
    <property type="entry name" value="Autotransporter"/>
    <property type="match status" value="1"/>
</dbReference>
<gene>
    <name evidence="3" type="ORF">SAMN04488568_1273</name>
</gene>
<name>A0A1G9WRN5_9PROT</name>
<dbReference type="Gene3D" id="2.40.128.130">
    <property type="entry name" value="Autotransporter beta-domain"/>
    <property type="match status" value="1"/>
</dbReference>
<dbReference type="OrthoDB" id="7613961at2"/>
<dbReference type="PROSITE" id="PS51208">
    <property type="entry name" value="AUTOTRANSPORTER"/>
    <property type="match status" value="1"/>
</dbReference>